<dbReference type="RefSeq" id="WP_336588387.1">
    <property type="nucleotide sequence ID" value="NZ_JBBAXC010000017.1"/>
</dbReference>
<comment type="caution">
    <text evidence="2">The sequence shown here is derived from an EMBL/GenBank/DDBJ whole genome shotgun (WGS) entry which is preliminary data.</text>
</comment>
<dbReference type="InterPro" id="IPR047951">
    <property type="entry name" value="Transpos_ISL3"/>
</dbReference>
<proteinExistence type="predicted"/>
<organism evidence="2 3">
    <name type="scientific">Bacillus spongiae</name>
    <dbReference type="NCBI Taxonomy" id="2683610"/>
    <lineage>
        <taxon>Bacteria</taxon>
        <taxon>Bacillati</taxon>
        <taxon>Bacillota</taxon>
        <taxon>Bacilli</taxon>
        <taxon>Bacillales</taxon>
        <taxon>Bacillaceae</taxon>
        <taxon>Bacillus</taxon>
    </lineage>
</organism>
<dbReference type="InterPro" id="IPR002560">
    <property type="entry name" value="Transposase_DDE"/>
</dbReference>
<feature type="non-terminal residue" evidence="2">
    <location>
        <position position="1"/>
    </location>
</feature>
<accession>A0ABU8HIM3</accession>
<reference evidence="2 3" key="1">
    <citation type="journal article" date="2018" name="J. Microbiol.">
        <title>Bacillus spongiae sp. nov., isolated from sponge of Jeju Island.</title>
        <authorList>
            <person name="Lee G.E."/>
            <person name="Im W.T."/>
            <person name="Park J.S."/>
        </authorList>
    </citation>
    <scope>NUCLEOTIDE SEQUENCE [LARGE SCALE GENOMIC DNA]</scope>
    <source>
        <strain evidence="2 3">135PIL107-10</strain>
    </source>
</reference>
<dbReference type="EMBL" id="JBBAXC010000017">
    <property type="protein sequence ID" value="MEI5908944.1"/>
    <property type="molecule type" value="Genomic_DNA"/>
</dbReference>
<dbReference type="PANTHER" id="PTHR33498">
    <property type="entry name" value="TRANSPOSASE FOR INSERTION SEQUENCE ELEMENT IS1557"/>
    <property type="match status" value="1"/>
</dbReference>
<protein>
    <submittedName>
        <fullName evidence="2">Transposase</fullName>
    </submittedName>
</protein>
<name>A0ABU8HIM3_9BACI</name>
<dbReference type="Pfam" id="PF01610">
    <property type="entry name" value="DDE_Tnp_ISL3"/>
    <property type="match status" value="1"/>
</dbReference>
<gene>
    <name evidence="2" type="ORF">WAK64_18000</name>
</gene>
<dbReference type="Proteomes" id="UP001312865">
    <property type="component" value="Unassembled WGS sequence"/>
</dbReference>
<evidence type="ECO:0000259" key="1">
    <source>
        <dbReference type="Pfam" id="PF01610"/>
    </source>
</evidence>
<evidence type="ECO:0000313" key="2">
    <source>
        <dbReference type="EMBL" id="MEI5908944.1"/>
    </source>
</evidence>
<feature type="domain" description="Transposase IS204/IS1001/IS1096/IS1165 DDE" evidence="1">
    <location>
        <begin position="2"/>
        <end position="83"/>
    </location>
</feature>
<dbReference type="PANTHER" id="PTHR33498:SF1">
    <property type="entry name" value="TRANSPOSASE FOR INSERTION SEQUENCE ELEMENT IS1557"/>
    <property type="match status" value="1"/>
</dbReference>
<evidence type="ECO:0000313" key="3">
    <source>
        <dbReference type="Proteomes" id="UP001312865"/>
    </source>
</evidence>
<sequence length="97" mass="11777">FYQLDDYDEALHSLEEWIQLAWSSPFPSFQEVAKTLENWKAEILQYFLSPFTNGRTEGTNHKIKNIKRRAYGYRRLERFRLRVFLECTGKTYKENTF</sequence>
<keyword evidence="3" id="KW-1185">Reference proteome</keyword>